<dbReference type="AlphaFoldDB" id="A0A0A9G8X1"/>
<accession>A0A0A9G8X1</accession>
<dbReference type="EMBL" id="GBRH01177992">
    <property type="protein sequence ID" value="JAE19904.1"/>
    <property type="molecule type" value="Transcribed_RNA"/>
</dbReference>
<organism evidence="1">
    <name type="scientific">Arundo donax</name>
    <name type="common">Giant reed</name>
    <name type="synonym">Donax arundinaceus</name>
    <dbReference type="NCBI Taxonomy" id="35708"/>
    <lineage>
        <taxon>Eukaryota</taxon>
        <taxon>Viridiplantae</taxon>
        <taxon>Streptophyta</taxon>
        <taxon>Embryophyta</taxon>
        <taxon>Tracheophyta</taxon>
        <taxon>Spermatophyta</taxon>
        <taxon>Magnoliopsida</taxon>
        <taxon>Liliopsida</taxon>
        <taxon>Poales</taxon>
        <taxon>Poaceae</taxon>
        <taxon>PACMAD clade</taxon>
        <taxon>Arundinoideae</taxon>
        <taxon>Arundineae</taxon>
        <taxon>Arundo</taxon>
    </lineage>
</organism>
<reference evidence="1" key="2">
    <citation type="journal article" date="2015" name="Data Brief">
        <title>Shoot transcriptome of the giant reed, Arundo donax.</title>
        <authorList>
            <person name="Barrero R.A."/>
            <person name="Guerrero F.D."/>
            <person name="Moolhuijzen P."/>
            <person name="Goolsby J.A."/>
            <person name="Tidwell J."/>
            <person name="Bellgard S.E."/>
            <person name="Bellgard M.I."/>
        </authorList>
    </citation>
    <scope>NUCLEOTIDE SEQUENCE</scope>
    <source>
        <tissue evidence="1">Shoot tissue taken approximately 20 cm above the soil surface</tissue>
    </source>
</reference>
<sequence>MWGYLRASAHRHRLQNCEYCAAVDGSAQVGCHKIRTV</sequence>
<name>A0A0A9G8X1_ARUDO</name>
<protein>
    <submittedName>
        <fullName evidence="1">Uncharacterized protein</fullName>
    </submittedName>
</protein>
<reference evidence="1" key="1">
    <citation type="submission" date="2014-09" db="EMBL/GenBank/DDBJ databases">
        <authorList>
            <person name="Magalhaes I.L.F."/>
            <person name="Oliveira U."/>
            <person name="Santos F.R."/>
            <person name="Vidigal T.H.D.A."/>
            <person name="Brescovit A.D."/>
            <person name="Santos A.J."/>
        </authorList>
    </citation>
    <scope>NUCLEOTIDE SEQUENCE</scope>
    <source>
        <tissue evidence="1">Shoot tissue taken approximately 20 cm above the soil surface</tissue>
    </source>
</reference>
<proteinExistence type="predicted"/>
<evidence type="ECO:0000313" key="1">
    <source>
        <dbReference type="EMBL" id="JAE19904.1"/>
    </source>
</evidence>